<evidence type="ECO:0000256" key="1">
    <source>
        <dbReference type="ARBA" id="ARBA00006284"/>
    </source>
</evidence>
<dbReference type="AlphaFoldDB" id="A0A7Y0HTC0"/>
<dbReference type="Proteomes" id="UP000532194">
    <property type="component" value="Unassembled WGS sequence"/>
</dbReference>
<dbReference type="NCBIfam" id="TIGR00045">
    <property type="entry name" value="glycerate kinase"/>
    <property type="match status" value="1"/>
</dbReference>
<evidence type="ECO:0000256" key="3">
    <source>
        <dbReference type="ARBA" id="ARBA00022777"/>
    </source>
</evidence>
<evidence type="ECO:0000313" key="5">
    <source>
        <dbReference type="EMBL" id="NMM94443.1"/>
    </source>
</evidence>
<evidence type="ECO:0000256" key="4">
    <source>
        <dbReference type="PIRNR" id="PIRNR006078"/>
    </source>
</evidence>
<gene>
    <name evidence="5" type="ORF">G1C95_1630</name>
</gene>
<dbReference type="InterPro" id="IPR004381">
    <property type="entry name" value="Glycerate_kinase"/>
</dbReference>
<dbReference type="Gene3D" id="3.90.1510.10">
    <property type="entry name" value="Glycerate kinase, domain 2"/>
    <property type="match status" value="1"/>
</dbReference>
<dbReference type="PIRSF" id="PIRSF006078">
    <property type="entry name" value="GlxK"/>
    <property type="match status" value="1"/>
</dbReference>
<keyword evidence="6" id="KW-1185">Reference proteome</keyword>
<dbReference type="EMBL" id="JAAIII010000004">
    <property type="protein sequence ID" value="NMM94443.1"/>
    <property type="molecule type" value="Genomic_DNA"/>
</dbReference>
<dbReference type="PANTHER" id="PTHR21599">
    <property type="entry name" value="GLYCERATE KINASE"/>
    <property type="match status" value="1"/>
</dbReference>
<dbReference type="InterPro" id="IPR018193">
    <property type="entry name" value="Glyc_kinase_flavodox-like_fold"/>
</dbReference>
<dbReference type="GO" id="GO:0031388">
    <property type="term" value="P:organic acid phosphorylation"/>
    <property type="evidence" value="ECO:0007669"/>
    <property type="project" value="UniProtKB-UniRule"/>
</dbReference>
<dbReference type="Pfam" id="PF02595">
    <property type="entry name" value="Gly_kinase"/>
    <property type="match status" value="1"/>
</dbReference>
<comment type="caution">
    <text evidence="5">The sequence shown here is derived from an EMBL/GenBank/DDBJ whole genome shotgun (WGS) entry which is preliminary data.</text>
</comment>
<keyword evidence="3 4" id="KW-0418">Kinase</keyword>
<sequence length="380" mass="39054">MTDLTVLLASDSFKGSASSAEIAELLEQGVRRVVPECVTKAYAIADGGEGTVAAVVTACGGEYRTARVIGPLGDEVFARYGLIGDAAVIEVAQSSGITLIEQNHGNALRASSYGVGQLILDALDCNVKRIYVGLGGSATSDGGAGMAQALGVRLLNEQGNPISRGLLGLDELFRIDCSGIDSRITDVEIVALTDVCNPLVGAEGAVSVYGPQKGIERDQVMMLDGWMKRYASLITESTGRDVSGLPGAGAAGGLGAALVAFCGARITSGIDTLLDLIGLEQALDDVDLVITGEGRMDAQSVQGKAPIGVAKLAKRHGKPVIAVVGSRADDLGDVYAKGIDVVVSAVTQPATLDECLQRVRVSVPIAAETAVRAFLLGRSQ</sequence>
<dbReference type="RefSeq" id="WP_169172452.1">
    <property type="nucleotide sequence ID" value="NZ_JAAIII010000004.1"/>
</dbReference>
<evidence type="ECO:0000313" key="6">
    <source>
        <dbReference type="Proteomes" id="UP000532194"/>
    </source>
</evidence>
<organism evidence="5 6">
    <name type="scientific">Bifidobacterium oedipodis</name>
    <dbReference type="NCBI Taxonomy" id="2675322"/>
    <lineage>
        <taxon>Bacteria</taxon>
        <taxon>Bacillati</taxon>
        <taxon>Actinomycetota</taxon>
        <taxon>Actinomycetes</taxon>
        <taxon>Bifidobacteriales</taxon>
        <taxon>Bifidobacteriaceae</taxon>
        <taxon>Bifidobacterium</taxon>
    </lineage>
</organism>
<protein>
    <submittedName>
        <fullName evidence="5">Glycerate kinase</fullName>
    </submittedName>
</protein>
<dbReference type="GO" id="GO:0008887">
    <property type="term" value="F:glycerate kinase activity"/>
    <property type="evidence" value="ECO:0007669"/>
    <property type="project" value="UniProtKB-UniRule"/>
</dbReference>
<evidence type="ECO:0000256" key="2">
    <source>
        <dbReference type="ARBA" id="ARBA00022679"/>
    </source>
</evidence>
<accession>A0A7Y0HTC0</accession>
<comment type="similarity">
    <text evidence="1 4">Belongs to the glycerate kinase type-1 family.</text>
</comment>
<keyword evidence="2 4" id="KW-0808">Transferase</keyword>
<dbReference type="InterPro" id="IPR036129">
    <property type="entry name" value="Glycerate_kinase_sf"/>
</dbReference>
<name>A0A7Y0HTC0_9BIFI</name>
<dbReference type="SUPFAM" id="SSF110738">
    <property type="entry name" value="Glycerate kinase I"/>
    <property type="match status" value="1"/>
</dbReference>
<dbReference type="InterPro" id="IPR018197">
    <property type="entry name" value="Glycerate_kinase_RE-like"/>
</dbReference>
<dbReference type="Gene3D" id="3.40.50.10350">
    <property type="entry name" value="Glycerate kinase, domain 1"/>
    <property type="match status" value="1"/>
</dbReference>
<reference evidence="5 6" key="1">
    <citation type="submission" date="2020-02" db="EMBL/GenBank/DDBJ databases">
        <title>Characterization of phylogenetic diversity of novel bifidobacterial species isolated in Czech ZOOs.</title>
        <authorList>
            <person name="Lugli G.A."/>
            <person name="Vera N.B."/>
            <person name="Ventura M."/>
        </authorList>
    </citation>
    <scope>NUCLEOTIDE SEQUENCE [LARGE SCALE GENOMIC DNA]</scope>
    <source>
        <strain evidence="5 6">DSM 109957</strain>
    </source>
</reference>
<dbReference type="PANTHER" id="PTHR21599:SF0">
    <property type="entry name" value="GLYCERATE KINASE"/>
    <property type="match status" value="1"/>
</dbReference>
<proteinExistence type="inferred from homology"/>